<organism evidence="2 3">
    <name type="scientific">Gaoshiqia sediminis</name>
    <dbReference type="NCBI Taxonomy" id="2986998"/>
    <lineage>
        <taxon>Bacteria</taxon>
        <taxon>Pseudomonadati</taxon>
        <taxon>Bacteroidota</taxon>
        <taxon>Bacteroidia</taxon>
        <taxon>Marinilabiliales</taxon>
        <taxon>Prolixibacteraceae</taxon>
        <taxon>Gaoshiqia</taxon>
    </lineage>
</organism>
<evidence type="ECO:0000259" key="1">
    <source>
        <dbReference type="Pfam" id="PF00814"/>
    </source>
</evidence>
<proteinExistence type="predicted"/>
<dbReference type="InterPro" id="IPR043129">
    <property type="entry name" value="ATPase_NBD"/>
</dbReference>
<dbReference type="GO" id="GO:0005829">
    <property type="term" value="C:cytosol"/>
    <property type="evidence" value="ECO:0007669"/>
    <property type="project" value="TreeGrafter"/>
</dbReference>
<dbReference type="InterPro" id="IPR022496">
    <property type="entry name" value="T6A_TsaB"/>
</dbReference>
<keyword evidence="2" id="KW-0012">Acyltransferase</keyword>
<dbReference type="PANTHER" id="PTHR11735">
    <property type="entry name" value="TRNA N6-ADENOSINE THREONYLCARBAMOYLTRANSFERASE"/>
    <property type="match status" value="1"/>
</dbReference>
<dbReference type="PANTHER" id="PTHR11735:SF11">
    <property type="entry name" value="TRNA THREONYLCARBAMOYLADENOSINE BIOSYNTHESIS PROTEIN TSAB"/>
    <property type="match status" value="1"/>
</dbReference>
<dbReference type="SUPFAM" id="SSF53067">
    <property type="entry name" value="Actin-like ATPase domain"/>
    <property type="match status" value="2"/>
</dbReference>
<dbReference type="GO" id="GO:0061711">
    <property type="term" value="F:tRNA N(6)-L-threonylcarbamoyladenine synthase activity"/>
    <property type="evidence" value="ECO:0007669"/>
    <property type="project" value="UniProtKB-EC"/>
</dbReference>
<evidence type="ECO:0000313" key="2">
    <source>
        <dbReference type="EMBL" id="MCW0483610.1"/>
    </source>
</evidence>
<keyword evidence="3" id="KW-1185">Reference proteome</keyword>
<dbReference type="Gene3D" id="3.30.420.40">
    <property type="match status" value="2"/>
</dbReference>
<sequence length="239" mass="26701">MALILNLESSTEICSVALSRDGEPVDFLESDEGQNHARLLSVFAQELMQRNQLKFDQLDAVAVSSGPGSYTGLRIGVSLAKGICYANQIPLIAISPLQAMSAHVLAQRQALGLPDSHELILCPMIDARRMEVYTARFNERLEELHPVSAEIIDENIFSELEHQIPVVYFGNGAAKCQPVVNRPNTWFVDDIRTSAQFMCSLSHKAFENKVFEDLAYYEPFYLKDFIAGISQKNLLKPSH</sequence>
<dbReference type="GO" id="GO:0002949">
    <property type="term" value="P:tRNA threonylcarbamoyladenosine modification"/>
    <property type="evidence" value="ECO:0007669"/>
    <property type="project" value="InterPro"/>
</dbReference>
<reference evidence="2" key="1">
    <citation type="submission" date="2022-10" db="EMBL/GenBank/DDBJ databases">
        <title>Gaoshiqiia sediminis gen. nov., sp. nov., isolated from coastal sediment.</title>
        <authorList>
            <person name="Yu W.X."/>
            <person name="Mu D.S."/>
            <person name="Du J.Z."/>
            <person name="Liang Y.Q."/>
        </authorList>
    </citation>
    <scope>NUCLEOTIDE SEQUENCE</scope>
    <source>
        <strain evidence="2">A06</strain>
    </source>
</reference>
<dbReference type="Pfam" id="PF00814">
    <property type="entry name" value="TsaD"/>
    <property type="match status" value="1"/>
</dbReference>
<evidence type="ECO:0000313" key="3">
    <source>
        <dbReference type="Proteomes" id="UP001163821"/>
    </source>
</evidence>
<dbReference type="NCBIfam" id="TIGR03725">
    <property type="entry name" value="T6A_YeaZ"/>
    <property type="match status" value="1"/>
</dbReference>
<dbReference type="EMBL" id="JAPAAF010000019">
    <property type="protein sequence ID" value="MCW0483610.1"/>
    <property type="molecule type" value="Genomic_DNA"/>
</dbReference>
<gene>
    <name evidence="2" type="primary">tsaB</name>
    <name evidence="2" type="ORF">N2K84_12770</name>
</gene>
<dbReference type="EC" id="2.3.1.234" evidence="2"/>
<dbReference type="CDD" id="cd24032">
    <property type="entry name" value="ASKHA_NBD_TsaB"/>
    <property type="match status" value="1"/>
</dbReference>
<comment type="caution">
    <text evidence="2">The sequence shown here is derived from an EMBL/GenBank/DDBJ whole genome shotgun (WGS) entry which is preliminary data.</text>
</comment>
<dbReference type="Proteomes" id="UP001163821">
    <property type="component" value="Unassembled WGS sequence"/>
</dbReference>
<accession>A0AA41YC95</accession>
<feature type="domain" description="Gcp-like" evidence="1">
    <location>
        <begin position="34"/>
        <end position="154"/>
    </location>
</feature>
<keyword evidence="2" id="KW-0808">Transferase</keyword>
<protein>
    <submittedName>
        <fullName evidence="2">tRNA (Adenosine(37)-N6)-threonylcarbamoyltransferase complex dimerization subunit type 1 TsaB</fullName>
        <ecNumber evidence="2">2.3.1.234</ecNumber>
    </submittedName>
</protein>
<name>A0AA41YC95_9BACT</name>
<dbReference type="AlphaFoldDB" id="A0AA41YC95"/>
<dbReference type="InterPro" id="IPR000905">
    <property type="entry name" value="Gcp-like_dom"/>
</dbReference>